<name>A0ABV6BXF6_9FLAO</name>
<comment type="caution">
    <text evidence="1">The sequence shown here is derived from an EMBL/GenBank/DDBJ whole genome shotgun (WGS) entry which is preliminary data.</text>
</comment>
<dbReference type="InterPro" id="IPR058087">
    <property type="entry name" value="XAC2610_dom"/>
</dbReference>
<dbReference type="NCBIfam" id="NF047539">
    <property type="entry name" value="XAC2610_fam"/>
    <property type="match status" value="1"/>
</dbReference>
<dbReference type="EMBL" id="JBHLYW010000022">
    <property type="protein sequence ID" value="MFC0079352.1"/>
    <property type="molecule type" value="Genomic_DNA"/>
</dbReference>
<evidence type="ECO:0000313" key="2">
    <source>
        <dbReference type="Proteomes" id="UP001589734"/>
    </source>
</evidence>
<proteinExistence type="predicted"/>
<gene>
    <name evidence="1" type="ORF">ACFFLS_20065</name>
</gene>
<reference evidence="1 2" key="1">
    <citation type="submission" date="2024-09" db="EMBL/GenBank/DDBJ databases">
        <authorList>
            <person name="Sun Q."/>
            <person name="Mori K."/>
        </authorList>
    </citation>
    <scope>NUCLEOTIDE SEQUENCE [LARGE SCALE GENOMIC DNA]</scope>
    <source>
        <strain evidence="1 2">CGMCC 1.12926</strain>
    </source>
</reference>
<dbReference type="RefSeq" id="WP_379686935.1">
    <property type="nucleotide sequence ID" value="NZ_JBHLYW010000022.1"/>
</dbReference>
<organism evidence="1 2">
    <name type="scientific">Flavobacterium procerum</name>
    <dbReference type="NCBI Taxonomy" id="1455569"/>
    <lineage>
        <taxon>Bacteria</taxon>
        <taxon>Pseudomonadati</taxon>
        <taxon>Bacteroidota</taxon>
        <taxon>Flavobacteriia</taxon>
        <taxon>Flavobacteriales</taxon>
        <taxon>Flavobacteriaceae</taxon>
        <taxon>Flavobacterium</taxon>
    </lineage>
</organism>
<accession>A0ABV6BXF6</accession>
<keyword evidence="2" id="KW-1185">Reference proteome</keyword>
<sequence length="245" mass="28147">MKNLLTLIVFILFIGCKDKTGKTNESKDSKDSIYKETVIKSADDEDDETVEEFKETFIDSLTIAAKGKYKIEITQNSTDTITKVSIALFQKQNQRWKNIQNYILNKESDIPMLPEIEDFNNDGLNDFTIHYAVAARGSNDIRKLFIFSKKENKFIEIKNSDNYPNLNYNKNLNCIDALSVYGGSTTTFLKLTKDSLTEFAKVNFMDGDVESFIIRGNKEIKLYSGKYQGSNDYLVRFSNYNPIEE</sequence>
<protein>
    <submittedName>
        <fullName evidence="1">XAC2610-related protein</fullName>
    </submittedName>
</protein>
<evidence type="ECO:0000313" key="1">
    <source>
        <dbReference type="EMBL" id="MFC0079352.1"/>
    </source>
</evidence>
<dbReference type="Proteomes" id="UP001589734">
    <property type="component" value="Unassembled WGS sequence"/>
</dbReference>
<dbReference type="PROSITE" id="PS51257">
    <property type="entry name" value="PROKAR_LIPOPROTEIN"/>
    <property type="match status" value="1"/>
</dbReference>